<dbReference type="EMBL" id="CAAHFH010000001">
    <property type="protein sequence ID" value="VGO18923.1"/>
    <property type="molecule type" value="Genomic_DNA"/>
</dbReference>
<sequence length="538" mass="60369">MISSDPYAFKRKGLASAEVRKGNHSFAMFYALCTIALISAGSVHAAEMPNILILYADDMGYGDFSANVGKDSKVQTPVLDHLASEGMRFTDGHSSSANCSPSRYAMLTGRHHWRKFFGIVNAFEDSRFSPERLTLPEMLKEKGYATGAIGKWHLGWNWEAIAINSKLRINTPYGKAKNPEAYDWTKPVPNGPTAHGFDYYFGDDVINYAPYTWIENDRILEMPSEMYDDTKWEAPPGGGKFGSRAGPMAPGYNPWDNIPKTRDKAIEFINKQAKSDNPFFLYFAFPSPHAPVIPHAAFQGKNQAGPHGDYVYETDYVCGEILQALEKSGQADNTIVVFSTDNGTESLGYKVDVAYDHWVSGPLRGLKRDIYEGGHRLPFVVRWPGVVKPGSVSDALVNQVDLMSTFAAVTGYELPDDQAEDSFNMLPVWKGETGKLRDISIHNTRDDQWAIRQGDWILVNVDHVTTQIRERAKPDWYKKHGYPTPEKSVDELYNLKSDIGQRNNVSAQHPEKVQELKALLKKIREQGYSSPRIGKQPR</sequence>
<keyword evidence="2" id="KW-0479">Metal-binding</keyword>
<dbReference type="Pfam" id="PF00884">
    <property type="entry name" value="Sulfatase"/>
    <property type="match status" value="1"/>
</dbReference>
<keyword evidence="3" id="KW-0378">Hydrolase</keyword>
<dbReference type="GO" id="GO:0004065">
    <property type="term" value="F:arylsulfatase activity"/>
    <property type="evidence" value="ECO:0007669"/>
    <property type="project" value="TreeGrafter"/>
</dbReference>
<dbReference type="PANTHER" id="PTHR42693">
    <property type="entry name" value="ARYLSULFATASE FAMILY MEMBER"/>
    <property type="match status" value="1"/>
</dbReference>
<organism evidence="6 7">
    <name type="scientific">Pontiella sulfatireligans</name>
    <dbReference type="NCBI Taxonomy" id="2750658"/>
    <lineage>
        <taxon>Bacteria</taxon>
        <taxon>Pseudomonadati</taxon>
        <taxon>Kiritimatiellota</taxon>
        <taxon>Kiritimatiellia</taxon>
        <taxon>Kiritimatiellales</taxon>
        <taxon>Pontiellaceae</taxon>
        <taxon>Pontiella</taxon>
    </lineage>
</organism>
<keyword evidence="7" id="KW-1185">Reference proteome</keyword>
<evidence type="ECO:0000256" key="3">
    <source>
        <dbReference type="ARBA" id="ARBA00022801"/>
    </source>
</evidence>
<dbReference type="SUPFAM" id="SSF53649">
    <property type="entry name" value="Alkaline phosphatase-like"/>
    <property type="match status" value="1"/>
</dbReference>
<dbReference type="InterPro" id="IPR000917">
    <property type="entry name" value="Sulfatase_N"/>
</dbReference>
<feature type="domain" description="Sulfatase N-terminal" evidence="5">
    <location>
        <begin position="49"/>
        <end position="412"/>
    </location>
</feature>
<evidence type="ECO:0000313" key="6">
    <source>
        <dbReference type="EMBL" id="VGO18923.1"/>
    </source>
</evidence>
<evidence type="ECO:0000256" key="1">
    <source>
        <dbReference type="ARBA" id="ARBA00008779"/>
    </source>
</evidence>
<proteinExistence type="inferred from homology"/>
<dbReference type="Gene3D" id="3.30.1120.10">
    <property type="match status" value="1"/>
</dbReference>
<evidence type="ECO:0000256" key="4">
    <source>
        <dbReference type="ARBA" id="ARBA00022837"/>
    </source>
</evidence>
<evidence type="ECO:0000313" key="7">
    <source>
        <dbReference type="Proteomes" id="UP000346198"/>
    </source>
</evidence>
<evidence type="ECO:0000256" key="2">
    <source>
        <dbReference type="ARBA" id="ARBA00022723"/>
    </source>
</evidence>
<accession>A0A6C2UGD9</accession>
<evidence type="ECO:0000259" key="5">
    <source>
        <dbReference type="Pfam" id="PF00884"/>
    </source>
</evidence>
<dbReference type="PANTHER" id="PTHR42693:SF53">
    <property type="entry name" value="ENDO-4-O-SULFATASE"/>
    <property type="match status" value="1"/>
</dbReference>
<dbReference type="CDD" id="cd16143">
    <property type="entry name" value="ARS_like"/>
    <property type="match status" value="1"/>
</dbReference>
<dbReference type="InterPro" id="IPR017850">
    <property type="entry name" value="Alkaline_phosphatase_core_sf"/>
</dbReference>
<dbReference type="Proteomes" id="UP000346198">
    <property type="component" value="Unassembled WGS sequence"/>
</dbReference>
<keyword evidence="4" id="KW-0106">Calcium</keyword>
<dbReference type="GO" id="GO:0046872">
    <property type="term" value="F:metal ion binding"/>
    <property type="evidence" value="ECO:0007669"/>
    <property type="project" value="UniProtKB-KW"/>
</dbReference>
<dbReference type="AlphaFoldDB" id="A0A6C2UGD9"/>
<name>A0A6C2UGD9_9BACT</name>
<reference evidence="6 7" key="1">
    <citation type="submission" date="2019-04" db="EMBL/GenBank/DDBJ databases">
        <authorList>
            <person name="Van Vliet M D."/>
        </authorList>
    </citation>
    <scope>NUCLEOTIDE SEQUENCE [LARGE SCALE GENOMIC DNA]</scope>
    <source>
        <strain evidence="6 7">F21</strain>
    </source>
</reference>
<dbReference type="RefSeq" id="WP_136060366.1">
    <property type="nucleotide sequence ID" value="NZ_CAAHFH010000001.1"/>
</dbReference>
<comment type="similarity">
    <text evidence="1">Belongs to the sulfatase family.</text>
</comment>
<dbReference type="InterPro" id="IPR024607">
    <property type="entry name" value="Sulfatase_CS"/>
</dbReference>
<dbReference type="Gene3D" id="3.40.720.10">
    <property type="entry name" value="Alkaline Phosphatase, subunit A"/>
    <property type="match status" value="1"/>
</dbReference>
<dbReference type="InterPro" id="IPR050738">
    <property type="entry name" value="Sulfatase"/>
</dbReference>
<protein>
    <submittedName>
        <fullName evidence="6">Arylsulfatase</fullName>
    </submittedName>
</protein>
<gene>
    <name evidence="6" type="primary">atsA_103</name>
    <name evidence="6" type="ORF">SCARR_00976</name>
</gene>
<dbReference type="PROSITE" id="PS00149">
    <property type="entry name" value="SULFATASE_2"/>
    <property type="match status" value="1"/>
</dbReference>